<feature type="region of interest" description="Disordered" evidence="3">
    <location>
        <begin position="1"/>
        <end position="93"/>
    </location>
</feature>
<dbReference type="PANTHER" id="PTHR37042">
    <property type="entry name" value="OUTER MEMBRANE PROTEIN RV1973"/>
    <property type="match status" value="1"/>
</dbReference>
<feature type="compositionally biased region" description="Low complexity" evidence="3">
    <location>
        <begin position="31"/>
        <end position="46"/>
    </location>
</feature>
<evidence type="ECO:0000313" key="6">
    <source>
        <dbReference type="Proteomes" id="UP001479933"/>
    </source>
</evidence>
<reference evidence="5 6" key="1">
    <citation type="journal article" date="2023" name="Virus Evol.">
        <title>Computational host range prediction-The good, the bad, and the ugly.</title>
        <authorList>
            <person name="Howell A.A."/>
            <person name="Versoza C.J."/>
            <person name="Pfeifer S.P."/>
        </authorList>
    </citation>
    <scope>NUCLEOTIDE SEQUENCE [LARGE SCALE GENOMIC DNA]</scope>
    <source>
        <strain evidence="5 6">1610/1b</strain>
    </source>
</reference>
<organism evidence="5 6">
    <name type="scientific">Gordonia hydrophobica</name>
    <dbReference type="NCBI Taxonomy" id="40516"/>
    <lineage>
        <taxon>Bacteria</taxon>
        <taxon>Bacillati</taxon>
        <taxon>Actinomycetota</taxon>
        <taxon>Actinomycetes</taxon>
        <taxon>Mycobacteriales</taxon>
        <taxon>Gordoniaceae</taxon>
        <taxon>Gordonia</taxon>
    </lineage>
</organism>
<comment type="subcellular location">
    <subcellularLocation>
        <location evidence="1">Membrane</location>
    </subcellularLocation>
</comment>
<accession>A0ABZ2TVJ8</accession>
<evidence type="ECO:0008006" key="7">
    <source>
        <dbReference type="Google" id="ProtNLM"/>
    </source>
</evidence>
<dbReference type="EMBL" id="CP136137">
    <property type="protein sequence ID" value="WYY05599.1"/>
    <property type="molecule type" value="Genomic_DNA"/>
</dbReference>
<evidence type="ECO:0000256" key="2">
    <source>
        <dbReference type="ARBA" id="ARBA00023136"/>
    </source>
</evidence>
<feature type="compositionally biased region" description="Acidic residues" evidence="3">
    <location>
        <begin position="77"/>
        <end position="92"/>
    </location>
</feature>
<keyword evidence="4" id="KW-1133">Transmembrane helix</keyword>
<evidence type="ECO:0000313" key="5">
    <source>
        <dbReference type="EMBL" id="WYY05599.1"/>
    </source>
</evidence>
<gene>
    <name evidence="5" type="ORF">RVF87_10875</name>
</gene>
<keyword evidence="6" id="KW-1185">Reference proteome</keyword>
<dbReference type="PANTHER" id="PTHR37042:SF4">
    <property type="entry name" value="OUTER MEMBRANE PROTEIN RV1973"/>
    <property type="match status" value="1"/>
</dbReference>
<keyword evidence="4" id="KW-0812">Transmembrane</keyword>
<name>A0ABZ2TVJ8_9ACTN</name>
<evidence type="ECO:0000256" key="1">
    <source>
        <dbReference type="ARBA" id="ARBA00004370"/>
    </source>
</evidence>
<evidence type="ECO:0000256" key="3">
    <source>
        <dbReference type="SAM" id="MobiDB-lite"/>
    </source>
</evidence>
<protein>
    <recommendedName>
        <fullName evidence="7">Mammalian cell entry protein</fullName>
    </recommendedName>
</protein>
<proteinExistence type="predicted"/>
<dbReference type="RefSeq" id="WP_244885331.1">
    <property type="nucleotide sequence ID" value="NZ_CP136137.1"/>
</dbReference>
<dbReference type="Proteomes" id="UP001479933">
    <property type="component" value="Chromosome"/>
</dbReference>
<keyword evidence="2 4" id="KW-0472">Membrane</keyword>
<sequence length="283" mass="30766">MNSPDEKPDTPQPQAVRRSSPLGRRKKSKPAVDADAATSSADETAVGETGIDETGIDEAGASEADADEPEIAQPGADDSDADESAGVEPDADEVARNAAYRERRRNRAVVRRTATGRKAGDRSSLTLVALALTSLLVVAGIVLSAVFGVQYYQIRKDRELRAEYSSFARQMVVSMFTLNPDNADQMYKNVMDNTSGRARQMFKDNMKNTAKMIREGDMVTKTTVLADAVSKASADEGSVLVVLDWEGYPSKDKKSAQSASFRLRVDMTRLNGALKMTYLDWVA</sequence>
<feature type="transmembrane region" description="Helical" evidence="4">
    <location>
        <begin position="127"/>
        <end position="152"/>
    </location>
</feature>
<evidence type="ECO:0000256" key="4">
    <source>
        <dbReference type="SAM" id="Phobius"/>
    </source>
</evidence>